<protein>
    <submittedName>
        <fullName evidence="3">Acetyltransferase (GNAT) family protein</fullName>
    </submittedName>
</protein>
<dbReference type="Gene3D" id="3.40.630.30">
    <property type="match status" value="1"/>
</dbReference>
<accession>A0A1I6ALR2</accession>
<name>A0A1I6ALR2_9BACI</name>
<evidence type="ECO:0000313" key="3">
    <source>
        <dbReference type="EMBL" id="SFQ69589.1"/>
    </source>
</evidence>
<dbReference type="Proteomes" id="UP000198734">
    <property type="component" value="Unassembled WGS sequence"/>
</dbReference>
<dbReference type="STRING" id="126156.SAMN05421670_3451"/>
<reference evidence="4" key="1">
    <citation type="submission" date="2016-10" db="EMBL/GenBank/DDBJ databases">
        <authorList>
            <person name="Varghese N."/>
            <person name="Submissions S."/>
        </authorList>
    </citation>
    <scope>NUCLEOTIDE SEQUENCE [LARGE SCALE GENOMIC DNA]</scope>
    <source>
        <strain evidence="4">DSM 11706</strain>
    </source>
</reference>
<feature type="domain" description="N-acetyltransferase" evidence="2">
    <location>
        <begin position="1"/>
        <end position="167"/>
    </location>
</feature>
<sequence length="167" mass="18957">MNIRNAKEEELVHIREMRLHAYEEHAPKIPEAHWNALQQSILSDADSKPGIERIVAEIDGEIAGSVALFAPDKQIYEGLLDEVLNYPELRMLAISRQARGKGVATALIHECMKRTKEKGFTEMGLHTADFMENAITLYTHLGFERLPQYDFEPANDGIIVKAFRIKV</sequence>
<evidence type="ECO:0000313" key="4">
    <source>
        <dbReference type="Proteomes" id="UP000198734"/>
    </source>
</evidence>
<dbReference type="CDD" id="cd04301">
    <property type="entry name" value="NAT_SF"/>
    <property type="match status" value="1"/>
</dbReference>
<dbReference type="PANTHER" id="PTHR13947">
    <property type="entry name" value="GNAT FAMILY N-ACETYLTRANSFERASE"/>
    <property type="match status" value="1"/>
</dbReference>
<dbReference type="OrthoDB" id="9803233at2"/>
<evidence type="ECO:0000259" key="2">
    <source>
        <dbReference type="PROSITE" id="PS51186"/>
    </source>
</evidence>
<dbReference type="PROSITE" id="PS51186">
    <property type="entry name" value="GNAT"/>
    <property type="match status" value="1"/>
</dbReference>
<dbReference type="PANTHER" id="PTHR13947:SF37">
    <property type="entry name" value="LD18367P"/>
    <property type="match status" value="1"/>
</dbReference>
<dbReference type="GO" id="GO:0008080">
    <property type="term" value="F:N-acetyltransferase activity"/>
    <property type="evidence" value="ECO:0007669"/>
    <property type="project" value="InterPro"/>
</dbReference>
<dbReference type="RefSeq" id="WP_093538097.1">
    <property type="nucleotide sequence ID" value="NZ_FOXU01000008.1"/>
</dbReference>
<organism evidence="3 4">
    <name type="scientific">Psychrobacillus psychrotolerans</name>
    <dbReference type="NCBI Taxonomy" id="126156"/>
    <lineage>
        <taxon>Bacteria</taxon>
        <taxon>Bacillati</taxon>
        <taxon>Bacillota</taxon>
        <taxon>Bacilli</taxon>
        <taxon>Bacillales</taxon>
        <taxon>Bacillaceae</taxon>
        <taxon>Psychrobacillus</taxon>
    </lineage>
</organism>
<dbReference type="EMBL" id="FOXU01000008">
    <property type="protein sequence ID" value="SFQ69589.1"/>
    <property type="molecule type" value="Genomic_DNA"/>
</dbReference>
<evidence type="ECO:0000256" key="1">
    <source>
        <dbReference type="ARBA" id="ARBA00022679"/>
    </source>
</evidence>
<dbReference type="InterPro" id="IPR050769">
    <property type="entry name" value="NAT_camello-type"/>
</dbReference>
<dbReference type="Pfam" id="PF00583">
    <property type="entry name" value="Acetyltransf_1"/>
    <property type="match status" value="1"/>
</dbReference>
<gene>
    <name evidence="3" type="ORF">SAMN05421670_3451</name>
</gene>
<dbReference type="SUPFAM" id="SSF55729">
    <property type="entry name" value="Acyl-CoA N-acyltransferases (Nat)"/>
    <property type="match status" value="1"/>
</dbReference>
<keyword evidence="1 3" id="KW-0808">Transferase</keyword>
<dbReference type="AlphaFoldDB" id="A0A1I6ALR2"/>
<proteinExistence type="predicted"/>
<dbReference type="InterPro" id="IPR000182">
    <property type="entry name" value="GNAT_dom"/>
</dbReference>
<dbReference type="InterPro" id="IPR016181">
    <property type="entry name" value="Acyl_CoA_acyltransferase"/>
</dbReference>
<keyword evidence="4" id="KW-1185">Reference proteome</keyword>